<dbReference type="InterPro" id="IPR002686">
    <property type="entry name" value="Transposase_17"/>
</dbReference>
<dbReference type="GO" id="GO:0043565">
    <property type="term" value="F:sequence-specific DNA binding"/>
    <property type="evidence" value="ECO:0007669"/>
    <property type="project" value="TreeGrafter"/>
</dbReference>
<reference evidence="3" key="1">
    <citation type="submission" date="2017-09" db="EMBL/GenBank/DDBJ databases">
        <title>Depth-based differentiation of microbial function through sediment-hosted aquifers and enrichment of novel symbionts in the deep terrestrial subsurface.</title>
        <authorList>
            <person name="Probst A.J."/>
            <person name="Ladd B."/>
            <person name="Jarett J.K."/>
            <person name="Geller-Mcgrath D.E."/>
            <person name="Sieber C.M.K."/>
            <person name="Emerson J.B."/>
            <person name="Anantharaman K."/>
            <person name="Thomas B.C."/>
            <person name="Malmstrom R."/>
            <person name="Stieglmeier M."/>
            <person name="Klingl A."/>
            <person name="Woyke T."/>
            <person name="Ryan C.M."/>
            <person name="Banfield J.F."/>
        </authorList>
    </citation>
    <scope>NUCLEOTIDE SEQUENCE [LARGE SCALE GENOMIC DNA]</scope>
</reference>
<sequence>MIYRQRKLNRLRNFNYSSNGYYFVTVCTKNRECLFGEIVDGKMILNEHGIIVEKCWKEIPKHFNNVLLDICQIMSNHIHGIIIIKQNVNFVVGNKNFCSLQVNKIPWQTKLSKSLSSIIRGFKIGVTKQCRKHNKNIVIWQKSFYDHIIRNEESLDKIRQYIRDNPKNWNKDRNNPKNIISTH</sequence>
<dbReference type="Proteomes" id="UP000230673">
    <property type="component" value="Unassembled WGS sequence"/>
</dbReference>
<accession>A0A2M7BW77</accession>
<dbReference type="AlphaFoldDB" id="A0A2M7BW77"/>
<dbReference type="EMBL" id="PEUY01000049">
    <property type="protein sequence ID" value="PIV10827.1"/>
    <property type="molecule type" value="Genomic_DNA"/>
</dbReference>
<dbReference type="SMART" id="SM01321">
    <property type="entry name" value="Y1_Tnp"/>
    <property type="match status" value="1"/>
</dbReference>
<dbReference type="Gene3D" id="3.30.70.1290">
    <property type="entry name" value="Transposase IS200-like"/>
    <property type="match status" value="1"/>
</dbReference>
<evidence type="ECO:0000313" key="3">
    <source>
        <dbReference type="Proteomes" id="UP000230673"/>
    </source>
</evidence>
<dbReference type="SUPFAM" id="SSF143422">
    <property type="entry name" value="Transposase IS200-like"/>
    <property type="match status" value="1"/>
</dbReference>
<organism evidence="2 3">
    <name type="scientific">Candidatus Roizmanbacteria bacterium CG03_land_8_20_14_0_80_35_26</name>
    <dbReference type="NCBI Taxonomy" id="1974845"/>
    <lineage>
        <taxon>Bacteria</taxon>
        <taxon>Candidatus Roizmaniibacteriota</taxon>
    </lineage>
</organism>
<dbReference type="InterPro" id="IPR036515">
    <property type="entry name" value="Transposase_17_sf"/>
</dbReference>
<protein>
    <recommendedName>
        <fullName evidence="1">Transposase IS200-like domain-containing protein</fullName>
    </recommendedName>
</protein>
<proteinExistence type="predicted"/>
<evidence type="ECO:0000259" key="1">
    <source>
        <dbReference type="SMART" id="SM01321"/>
    </source>
</evidence>
<dbReference type="PANTHER" id="PTHR36966:SF1">
    <property type="entry name" value="REP-ASSOCIATED TYROSINE TRANSPOSASE"/>
    <property type="match status" value="1"/>
</dbReference>
<dbReference type="PANTHER" id="PTHR36966">
    <property type="entry name" value="REP-ASSOCIATED TYROSINE TRANSPOSASE"/>
    <property type="match status" value="1"/>
</dbReference>
<feature type="domain" description="Transposase IS200-like" evidence="1">
    <location>
        <begin position="17"/>
        <end position="165"/>
    </location>
</feature>
<evidence type="ECO:0000313" key="2">
    <source>
        <dbReference type="EMBL" id="PIV10827.1"/>
    </source>
</evidence>
<dbReference type="GO" id="GO:0006313">
    <property type="term" value="P:DNA transposition"/>
    <property type="evidence" value="ECO:0007669"/>
    <property type="project" value="InterPro"/>
</dbReference>
<gene>
    <name evidence="2" type="ORF">COS50_03460</name>
</gene>
<dbReference type="InterPro" id="IPR052715">
    <property type="entry name" value="RAYT_transposase"/>
</dbReference>
<comment type="caution">
    <text evidence="2">The sequence shown here is derived from an EMBL/GenBank/DDBJ whole genome shotgun (WGS) entry which is preliminary data.</text>
</comment>
<dbReference type="GO" id="GO:0004803">
    <property type="term" value="F:transposase activity"/>
    <property type="evidence" value="ECO:0007669"/>
    <property type="project" value="InterPro"/>
</dbReference>
<name>A0A2M7BW77_9BACT</name>